<evidence type="ECO:0000313" key="8">
    <source>
        <dbReference type="Proteomes" id="UP000304941"/>
    </source>
</evidence>
<dbReference type="PANTHER" id="PTHR23501">
    <property type="entry name" value="MAJOR FACILITATOR SUPERFAMILY"/>
    <property type="match status" value="1"/>
</dbReference>
<feature type="transmembrane region" description="Helical" evidence="5">
    <location>
        <begin position="101"/>
        <end position="126"/>
    </location>
</feature>
<feature type="transmembrane region" description="Helical" evidence="5">
    <location>
        <begin position="138"/>
        <end position="160"/>
    </location>
</feature>
<dbReference type="SUPFAM" id="SSF103473">
    <property type="entry name" value="MFS general substrate transporter"/>
    <property type="match status" value="1"/>
</dbReference>
<feature type="non-terminal residue" evidence="7">
    <location>
        <position position="202"/>
    </location>
</feature>
<dbReference type="PROSITE" id="PS50850">
    <property type="entry name" value="MFS"/>
    <property type="match status" value="1"/>
</dbReference>
<evidence type="ECO:0000259" key="6">
    <source>
        <dbReference type="PROSITE" id="PS50850"/>
    </source>
</evidence>
<dbReference type="RefSeq" id="WP_138453283.1">
    <property type="nucleotide sequence ID" value="NZ_VBVZ01000427.1"/>
</dbReference>
<protein>
    <submittedName>
        <fullName evidence="7">MFS transporter</fullName>
    </submittedName>
</protein>
<evidence type="ECO:0000256" key="2">
    <source>
        <dbReference type="ARBA" id="ARBA00022692"/>
    </source>
</evidence>
<dbReference type="EMBL" id="VBVZ01000427">
    <property type="protein sequence ID" value="TLG89156.1"/>
    <property type="molecule type" value="Genomic_DNA"/>
</dbReference>
<evidence type="ECO:0000256" key="3">
    <source>
        <dbReference type="ARBA" id="ARBA00022989"/>
    </source>
</evidence>
<dbReference type="Pfam" id="PF07690">
    <property type="entry name" value="MFS_1"/>
    <property type="match status" value="1"/>
</dbReference>
<sequence>MSVDITKHGSKGLMFFLALSLTAALMNSSAPTPLYPFYQEHLQIKAVDLTFIFGAYGAGVLLALTTLARIAGHVKDQRFLLLPAIALVLIGAWLCAECDSLWALCVARAISGLGAGIMTTAVNVTLVRFGPLDNGKLAATLATLAMILGLAFGPVLSGVALQLNLYPASLPFWSIMALVTIAALGVLALWPRRALQAHTAAH</sequence>
<evidence type="ECO:0000256" key="5">
    <source>
        <dbReference type="SAM" id="Phobius"/>
    </source>
</evidence>
<reference evidence="7 8" key="1">
    <citation type="submission" date="2019-05" db="EMBL/GenBank/DDBJ databases">
        <title>Pseudomonas edaphica sp. nov., isolated from rhizospheric soil of Cistus ladanifer L. in Spain.</title>
        <authorList>
            <person name="Peix A."/>
        </authorList>
    </citation>
    <scope>NUCLEOTIDE SEQUENCE [LARGE SCALE GENOMIC DNA]</scope>
    <source>
        <strain evidence="7 8">RD25</strain>
    </source>
</reference>
<keyword evidence="8" id="KW-1185">Reference proteome</keyword>
<dbReference type="Gene3D" id="1.20.1250.20">
    <property type="entry name" value="MFS general substrate transporter like domains"/>
    <property type="match status" value="1"/>
</dbReference>
<feature type="transmembrane region" description="Helical" evidence="5">
    <location>
        <begin position="79"/>
        <end position="95"/>
    </location>
</feature>
<evidence type="ECO:0000256" key="1">
    <source>
        <dbReference type="ARBA" id="ARBA00004141"/>
    </source>
</evidence>
<keyword evidence="2 5" id="KW-0812">Transmembrane</keyword>
<dbReference type="InterPro" id="IPR036259">
    <property type="entry name" value="MFS_trans_sf"/>
</dbReference>
<gene>
    <name evidence="7" type="ORF">FEM54_23250</name>
</gene>
<feature type="transmembrane region" description="Helical" evidence="5">
    <location>
        <begin position="12"/>
        <end position="30"/>
    </location>
</feature>
<dbReference type="InterPro" id="IPR020846">
    <property type="entry name" value="MFS_dom"/>
</dbReference>
<dbReference type="Proteomes" id="UP000304941">
    <property type="component" value="Unassembled WGS sequence"/>
</dbReference>
<dbReference type="PANTHER" id="PTHR23501:SF5">
    <property type="entry name" value="TRANSPORT PROTEIN"/>
    <property type="match status" value="1"/>
</dbReference>
<comment type="caution">
    <text evidence="7">The sequence shown here is derived from an EMBL/GenBank/DDBJ whole genome shotgun (WGS) entry which is preliminary data.</text>
</comment>
<proteinExistence type="predicted"/>
<accession>A0ABY2TZT7</accession>
<evidence type="ECO:0000313" key="7">
    <source>
        <dbReference type="EMBL" id="TLG89156.1"/>
    </source>
</evidence>
<evidence type="ECO:0000256" key="4">
    <source>
        <dbReference type="ARBA" id="ARBA00023136"/>
    </source>
</evidence>
<organism evidence="7 8">
    <name type="scientific">Pseudomonas edaphica</name>
    <dbReference type="NCBI Taxonomy" id="2006980"/>
    <lineage>
        <taxon>Bacteria</taxon>
        <taxon>Pseudomonadati</taxon>
        <taxon>Pseudomonadota</taxon>
        <taxon>Gammaproteobacteria</taxon>
        <taxon>Pseudomonadales</taxon>
        <taxon>Pseudomonadaceae</taxon>
        <taxon>Pseudomonas</taxon>
    </lineage>
</organism>
<feature type="transmembrane region" description="Helical" evidence="5">
    <location>
        <begin position="172"/>
        <end position="190"/>
    </location>
</feature>
<feature type="transmembrane region" description="Helical" evidence="5">
    <location>
        <begin position="50"/>
        <end position="72"/>
    </location>
</feature>
<comment type="subcellular location">
    <subcellularLocation>
        <location evidence="1">Membrane</location>
        <topology evidence="1">Multi-pass membrane protein</topology>
    </subcellularLocation>
</comment>
<name>A0ABY2TZT7_9PSED</name>
<keyword evidence="3 5" id="KW-1133">Transmembrane helix</keyword>
<dbReference type="InterPro" id="IPR011701">
    <property type="entry name" value="MFS"/>
</dbReference>
<feature type="domain" description="Major facilitator superfamily (MFS) profile" evidence="6">
    <location>
        <begin position="13"/>
        <end position="202"/>
    </location>
</feature>
<keyword evidence="4 5" id="KW-0472">Membrane</keyword>